<keyword evidence="3" id="KW-1185">Reference proteome</keyword>
<feature type="transmembrane region" description="Helical" evidence="1">
    <location>
        <begin position="49"/>
        <end position="67"/>
    </location>
</feature>
<reference evidence="2 3" key="1">
    <citation type="submission" date="2019-06" db="EMBL/GenBank/DDBJ databases">
        <title>Amycolatopsis alkalitolerans sp. nov., isolated from Gastrodia elata Blume.</title>
        <authorList>
            <person name="Narsing Rao M.P."/>
            <person name="Li W.J."/>
        </authorList>
    </citation>
    <scope>NUCLEOTIDE SEQUENCE [LARGE SCALE GENOMIC DNA]</scope>
    <source>
        <strain evidence="2 3">SYSUP0005</strain>
    </source>
</reference>
<proteinExistence type="predicted"/>
<dbReference type="Proteomes" id="UP000305546">
    <property type="component" value="Unassembled WGS sequence"/>
</dbReference>
<evidence type="ECO:0000256" key="1">
    <source>
        <dbReference type="SAM" id="Phobius"/>
    </source>
</evidence>
<keyword evidence="1" id="KW-1133">Transmembrane helix</keyword>
<gene>
    <name evidence="2" type="ORF">FG385_32935</name>
</gene>
<feature type="transmembrane region" description="Helical" evidence="1">
    <location>
        <begin position="12"/>
        <end position="29"/>
    </location>
</feature>
<sequence>MALSLQADSTGVSFLVAAGIVYEIIAAACSSPQTTEINASARADTLMKWVYIGLVQSALFIVAAAWLDPRHRVPIVAGGATAGTLMWLQYAHAKKAGLASTAPGTESYGQ</sequence>
<keyword evidence="1" id="KW-0812">Transmembrane</keyword>
<keyword evidence="1" id="KW-0472">Membrane</keyword>
<evidence type="ECO:0000313" key="3">
    <source>
        <dbReference type="Proteomes" id="UP000305546"/>
    </source>
</evidence>
<name>A0A5C4LQY0_9PSEU</name>
<dbReference type="RefSeq" id="WP_139100724.1">
    <property type="nucleotide sequence ID" value="NZ_VDFW01000055.1"/>
</dbReference>
<dbReference type="EMBL" id="VDFW01000055">
    <property type="protein sequence ID" value="TNC19074.1"/>
    <property type="molecule type" value="Genomic_DNA"/>
</dbReference>
<dbReference type="AlphaFoldDB" id="A0A5C4LQY0"/>
<comment type="caution">
    <text evidence="2">The sequence shown here is derived from an EMBL/GenBank/DDBJ whole genome shotgun (WGS) entry which is preliminary data.</text>
</comment>
<accession>A0A5C4LQY0</accession>
<organism evidence="2 3">
    <name type="scientific">Amycolatopsis alkalitolerans</name>
    <dbReference type="NCBI Taxonomy" id="2547244"/>
    <lineage>
        <taxon>Bacteria</taxon>
        <taxon>Bacillati</taxon>
        <taxon>Actinomycetota</taxon>
        <taxon>Actinomycetes</taxon>
        <taxon>Pseudonocardiales</taxon>
        <taxon>Pseudonocardiaceae</taxon>
        <taxon>Amycolatopsis</taxon>
    </lineage>
</organism>
<evidence type="ECO:0000313" key="2">
    <source>
        <dbReference type="EMBL" id="TNC19074.1"/>
    </source>
</evidence>
<protein>
    <submittedName>
        <fullName evidence="2">Uncharacterized protein</fullName>
    </submittedName>
</protein>